<dbReference type="EMBL" id="JABCRI010000022">
    <property type="protein sequence ID" value="KAF8379459.1"/>
    <property type="molecule type" value="Genomic_DNA"/>
</dbReference>
<accession>A0A834YDX6</accession>
<comment type="caution">
    <text evidence="3">The sequence shown here is derived from an EMBL/GenBank/DDBJ whole genome shotgun (WGS) entry which is preliminary data.</text>
</comment>
<protein>
    <recommendedName>
        <fullName evidence="2">Neprosin PEP catalytic domain-containing protein</fullName>
    </recommendedName>
</protein>
<evidence type="ECO:0000313" key="4">
    <source>
        <dbReference type="Proteomes" id="UP000655225"/>
    </source>
</evidence>
<dbReference type="Proteomes" id="UP000655225">
    <property type="component" value="Unassembled WGS sequence"/>
</dbReference>
<keyword evidence="4" id="KW-1185">Reference proteome</keyword>
<evidence type="ECO:0000313" key="3">
    <source>
        <dbReference type="EMBL" id="KAF8379459.1"/>
    </source>
</evidence>
<dbReference type="InterPro" id="IPR053168">
    <property type="entry name" value="Glutamic_endopeptidase"/>
</dbReference>
<feature type="chain" id="PRO_5032586148" description="Neprosin PEP catalytic domain-containing protein" evidence="1">
    <location>
        <begin position="25"/>
        <end position="296"/>
    </location>
</feature>
<keyword evidence="1" id="KW-0732">Signal</keyword>
<evidence type="ECO:0000259" key="2">
    <source>
        <dbReference type="PROSITE" id="PS52045"/>
    </source>
</evidence>
<evidence type="ECO:0000256" key="1">
    <source>
        <dbReference type="SAM" id="SignalP"/>
    </source>
</evidence>
<feature type="signal peptide" evidence="1">
    <location>
        <begin position="1"/>
        <end position="24"/>
    </location>
</feature>
<dbReference type="OMA" id="KHCFNIL"/>
<dbReference type="PROSITE" id="PS52045">
    <property type="entry name" value="NEPROSIN_PEP_CD"/>
    <property type="match status" value="1"/>
</dbReference>
<dbReference type="OrthoDB" id="1858978at2759"/>
<proteinExistence type="predicted"/>
<sequence length="296" mass="32677">MDSKVVSLVLLVCSLILSYNGVEGGRKLSRKEDMELERQLKLLNKPAVMSIQLAFVGSDQDQNNTYYGVGGVLSVHNPSVVGFQLSSGHVRIQNGVDLIRAGWMVNPTLYGDNLTRLYTSWASGDAGCYNTRCPGFITVREDIPLDLVFQKTSVPGGERIELELFIYQDKISGNWWLTFGPNNTQIGYWPKHIFTNLAGSGGSFVAWGGEVVGLPQLRSPPMGAGFVRVDNPEFAAYCRQIIVVDESHNTVRADDTKSYIDYQGIMDYYHINDAGNNGEYWGHYITYGGPGGIKGD</sequence>
<gene>
    <name evidence="3" type="ORF">HHK36_028895</name>
</gene>
<name>A0A834YDX6_TETSI</name>
<dbReference type="PANTHER" id="PTHR31589:SF223">
    <property type="entry name" value="PROTEIN, PUTATIVE (DUF239)-RELATED"/>
    <property type="match status" value="1"/>
</dbReference>
<dbReference type="InterPro" id="IPR004314">
    <property type="entry name" value="Neprosin"/>
</dbReference>
<reference evidence="3 4" key="1">
    <citation type="submission" date="2020-04" db="EMBL/GenBank/DDBJ databases">
        <title>Plant Genome Project.</title>
        <authorList>
            <person name="Zhang R.-G."/>
        </authorList>
    </citation>
    <scope>NUCLEOTIDE SEQUENCE [LARGE SCALE GENOMIC DNA]</scope>
    <source>
        <strain evidence="3">YNK0</strain>
        <tissue evidence="3">Leaf</tissue>
    </source>
</reference>
<dbReference type="Pfam" id="PF03080">
    <property type="entry name" value="Neprosin"/>
    <property type="match status" value="1"/>
</dbReference>
<organism evidence="3 4">
    <name type="scientific">Tetracentron sinense</name>
    <name type="common">Spur-leaf</name>
    <dbReference type="NCBI Taxonomy" id="13715"/>
    <lineage>
        <taxon>Eukaryota</taxon>
        <taxon>Viridiplantae</taxon>
        <taxon>Streptophyta</taxon>
        <taxon>Embryophyta</taxon>
        <taxon>Tracheophyta</taxon>
        <taxon>Spermatophyta</taxon>
        <taxon>Magnoliopsida</taxon>
        <taxon>Trochodendrales</taxon>
        <taxon>Trochodendraceae</taxon>
        <taxon>Tetracentron</taxon>
    </lineage>
</organism>
<dbReference type="AlphaFoldDB" id="A0A834YDX6"/>
<dbReference type="Gene3D" id="3.90.1320.10">
    <property type="entry name" value="Outer-capsid protein sigma 3, large lobe"/>
    <property type="match status" value="1"/>
</dbReference>
<dbReference type="PANTHER" id="PTHR31589">
    <property type="entry name" value="PROTEIN, PUTATIVE (DUF239)-RELATED-RELATED"/>
    <property type="match status" value="1"/>
</dbReference>
<feature type="domain" description="Neprosin PEP catalytic" evidence="2">
    <location>
        <begin position="47"/>
        <end position="294"/>
    </location>
</feature>